<name>A0A2S6ZL47_9XANT</name>
<dbReference type="EMBL" id="MIGX01000004">
    <property type="protein sequence ID" value="PPT92965.1"/>
    <property type="molecule type" value="Genomic_DNA"/>
</dbReference>
<dbReference type="AlphaFoldDB" id="A0A2S6ZL47"/>
<evidence type="ECO:0000313" key="1">
    <source>
        <dbReference type="EMBL" id="PPT92965.1"/>
    </source>
</evidence>
<proteinExistence type="predicted"/>
<dbReference type="RefSeq" id="WP_128418867.1">
    <property type="nucleotide sequence ID" value="NZ_CP049017.1"/>
</dbReference>
<sequence>MQAEPKGRVVLAKRWVIERSHAWNERARRLIMHHDRSMCVSEAWTWFTAARNLLRKLTT</sequence>
<organism evidence="1 2">
    <name type="scientific">Xanthomonas theicola</name>
    <dbReference type="NCBI Taxonomy" id="56464"/>
    <lineage>
        <taxon>Bacteria</taxon>
        <taxon>Pseudomonadati</taxon>
        <taxon>Pseudomonadota</taxon>
        <taxon>Gammaproteobacteria</taxon>
        <taxon>Lysobacterales</taxon>
        <taxon>Lysobacteraceae</taxon>
        <taxon>Xanthomonas</taxon>
    </lineage>
</organism>
<accession>A0A2S6ZL47</accession>
<reference evidence="1 2" key="1">
    <citation type="submission" date="2016-08" db="EMBL/GenBank/DDBJ databases">
        <title>Evolution of the type three secretion system and type three effector repertoires in Xanthomonas.</title>
        <authorList>
            <person name="Merda D."/>
            <person name="Briand M."/>
            <person name="Bosis E."/>
            <person name="Rousseau C."/>
            <person name="Portier P."/>
            <person name="Jacques M.-A."/>
            <person name="Fischer-Le Saux M."/>
        </authorList>
    </citation>
    <scope>NUCLEOTIDE SEQUENCE [LARGE SCALE GENOMIC DNA]</scope>
    <source>
        <strain evidence="1 2">CFBP 4691</strain>
    </source>
</reference>
<dbReference type="Proteomes" id="UP000239898">
    <property type="component" value="Unassembled WGS sequence"/>
</dbReference>
<comment type="caution">
    <text evidence="1">The sequence shown here is derived from an EMBL/GenBank/DDBJ whole genome shotgun (WGS) entry which is preliminary data.</text>
</comment>
<keyword evidence="2" id="KW-1185">Reference proteome</keyword>
<evidence type="ECO:0000313" key="2">
    <source>
        <dbReference type="Proteomes" id="UP000239898"/>
    </source>
</evidence>
<protein>
    <recommendedName>
        <fullName evidence="3">Transposase DDE domain-containing protein</fullName>
    </recommendedName>
</protein>
<evidence type="ECO:0008006" key="3">
    <source>
        <dbReference type="Google" id="ProtNLM"/>
    </source>
</evidence>
<gene>
    <name evidence="1" type="ORF">XthCFBP4691_01935</name>
</gene>
<dbReference type="OrthoDB" id="1551210at2"/>